<dbReference type="Pfam" id="PF00908">
    <property type="entry name" value="dTDP_sugar_isom"/>
    <property type="match status" value="1"/>
</dbReference>
<evidence type="ECO:0000313" key="2">
    <source>
        <dbReference type="EMBL" id="MCZ0860820.1"/>
    </source>
</evidence>
<evidence type="ECO:0000256" key="1">
    <source>
        <dbReference type="RuleBase" id="RU364069"/>
    </source>
</evidence>
<comment type="pathway">
    <text evidence="1">Carbohydrate biosynthesis; dTDP-L-rhamnose biosynthesis.</text>
</comment>
<comment type="caution">
    <text evidence="2">The sequence shown here is derived from an EMBL/GenBank/DDBJ whole genome shotgun (WGS) entry which is preliminary data.</text>
</comment>
<dbReference type="EC" id="5.1.3.13" evidence="1"/>
<keyword evidence="1 2" id="KW-0413">Isomerase</keyword>
<keyword evidence="3" id="KW-1185">Reference proteome</keyword>
<dbReference type="InterPro" id="IPR000888">
    <property type="entry name" value="RmlC-like"/>
</dbReference>
<dbReference type="RefSeq" id="WP_268925021.1">
    <property type="nucleotide sequence ID" value="NZ_JAPTGB010000011.1"/>
</dbReference>
<dbReference type="InterPro" id="IPR014710">
    <property type="entry name" value="RmlC-like_jellyroll"/>
</dbReference>
<dbReference type="NCBIfam" id="TIGR01221">
    <property type="entry name" value="rmlC"/>
    <property type="match status" value="1"/>
</dbReference>
<dbReference type="SUPFAM" id="SSF51182">
    <property type="entry name" value="RmlC-like cupins"/>
    <property type="match status" value="1"/>
</dbReference>
<dbReference type="Proteomes" id="UP001141422">
    <property type="component" value="Unassembled WGS sequence"/>
</dbReference>
<comment type="similarity">
    <text evidence="1">Belongs to the dTDP-4-dehydrorhamnose 3,5-epimerase family.</text>
</comment>
<evidence type="ECO:0000313" key="3">
    <source>
        <dbReference type="Proteomes" id="UP001141422"/>
    </source>
</evidence>
<dbReference type="PANTHER" id="PTHR21047:SF2">
    <property type="entry name" value="THYMIDINE DIPHOSPHO-4-KETO-RHAMNOSE 3,5-EPIMERASE"/>
    <property type="match status" value="1"/>
</dbReference>
<dbReference type="GO" id="GO:0008830">
    <property type="term" value="F:dTDP-4-dehydrorhamnose 3,5-epimerase activity"/>
    <property type="evidence" value="ECO:0007669"/>
    <property type="project" value="UniProtKB-EC"/>
</dbReference>
<comment type="catalytic activity">
    <reaction evidence="1">
        <text>dTDP-4-dehydro-6-deoxy-alpha-D-glucose = dTDP-4-dehydro-beta-L-rhamnose</text>
        <dbReference type="Rhea" id="RHEA:16969"/>
        <dbReference type="ChEBI" id="CHEBI:57649"/>
        <dbReference type="ChEBI" id="CHEBI:62830"/>
        <dbReference type="EC" id="5.1.3.13"/>
    </reaction>
</comment>
<gene>
    <name evidence="2" type="primary">rfbC</name>
    <name evidence="2" type="ORF">O0S10_06205</name>
</gene>
<accession>A0ABT4II39</accession>
<proteinExistence type="inferred from homology"/>
<comment type="subunit">
    <text evidence="1">Homodimer.</text>
</comment>
<reference evidence="2" key="1">
    <citation type="submission" date="2022-12" db="EMBL/GenBank/DDBJ databases">
        <title>Isolation and characterisation of novel Methanocorpusculum spp. from native Australian herbivores indicates the genus is ancestrally host-associated.</title>
        <authorList>
            <person name="Volmer J.G."/>
            <person name="Soo R.M."/>
            <person name="Evans P.N."/>
            <person name="Hoedt E.C."/>
            <person name="Astorga Alsina A.L."/>
            <person name="Woodcroft B.J."/>
            <person name="Tyson G.W."/>
            <person name="Hugenholtz P."/>
            <person name="Morrison M."/>
        </authorList>
    </citation>
    <scope>NUCLEOTIDE SEQUENCE</scope>
    <source>
        <strain evidence="2">MG</strain>
    </source>
</reference>
<comment type="function">
    <text evidence="1">Catalyzes the epimerization of the C3' and C5'positions of dTDP-6-deoxy-D-xylo-4-hexulose, forming dTDP-6-deoxy-L-lyxo-4-hexulose.</text>
</comment>
<dbReference type="PANTHER" id="PTHR21047">
    <property type="entry name" value="DTDP-6-DEOXY-D-GLUCOSE-3,5 EPIMERASE"/>
    <property type="match status" value="1"/>
</dbReference>
<dbReference type="EMBL" id="JAPTGB010000011">
    <property type="protein sequence ID" value="MCZ0860820.1"/>
    <property type="molecule type" value="Genomic_DNA"/>
</dbReference>
<name>A0ABT4II39_9EURY</name>
<organism evidence="2 3">
    <name type="scientific">Methanocorpusculum petauri</name>
    <dbReference type="NCBI Taxonomy" id="3002863"/>
    <lineage>
        <taxon>Archaea</taxon>
        <taxon>Methanobacteriati</taxon>
        <taxon>Methanobacteriota</taxon>
        <taxon>Stenosarchaea group</taxon>
        <taxon>Methanomicrobia</taxon>
        <taxon>Methanomicrobiales</taxon>
        <taxon>Methanocorpusculaceae</taxon>
        <taxon>Methanocorpusculum</taxon>
    </lineage>
</organism>
<dbReference type="CDD" id="cd00438">
    <property type="entry name" value="cupin_RmlC"/>
    <property type="match status" value="1"/>
</dbReference>
<protein>
    <recommendedName>
        <fullName evidence="1">dTDP-4-dehydrorhamnose 3,5-epimerase</fullName>
        <ecNumber evidence="1">5.1.3.13</ecNumber>
    </recommendedName>
    <alternativeName>
        <fullName evidence="1">Thymidine diphospho-4-keto-rhamnose 3,5-epimerase</fullName>
    </alternativeName>
</protein>
<dbReference type="InterPro" id="IPR011051">
    <property type="entry name" value="RmlC_Cupin_sf"/>
</dbReference>
<dbReference type="Gene3D" id="2.60.120.10">
    <property type="entry name" value="Jelly Rolls"/>
    <property type="match status" value="1"/>
</dbReference>
<sequence>MGKLKILETPLKDLYVVETDPFVDHRGAFARWFCEAELTEIIGGRRIKNVNFSKTAKAGSIRGMHFQYPPHAEMKMVRCIKGRVFDVAIDLRKNSKTYLKWYGVELSEKNMKLFVIPEGFAHGFQTLEDEVEMLYLHTEFYNKESEGAVRYNDPSVSIHWPKEITEISEKDAVHPLIDDRFSGAML</sequence>